<gene>
    <name evidence="1" type="ORF">PPRIM_AZ9-3.1.T0910010</name>
</gene>
<reference evidence="1" key="1">
    <citation type="submission" date="2021-01" db="EMBL/GenBank/DDBJ databases">
        <authorList>
            <consortium name="Genoscope - CEA"/>
            <person name="William W."/>
        </authorList>
    </citation>
    <scope>NUCLEOTIDE SEQUENCE</scope>
</reference>
<comment type="caution">
    <text evidence="1">The sequence shown here is derived from an EMBL/GenBank/DDBJ whole genome shotgun (WGS) entry which is preliminary data.</text>
</comment>
<evidence type="ECO:0000313" key="2">
    <source>
        <dbReference type="Proteomes" id="UP000688137"/>
    </source>
</evidence>
<dbReference type="AlphaFoldDB" id="A0A8S1NJW6"/>
<name>A0A8S1NJW6_PARPR</name>
<accession>A0A8S1NJW6</accession>
<keyword evidence="2" id="KW-1185">Reference proteome</keyword>
<evidence type="ECO:0000313" key="1">
    <source>
        <dbReference type="EMBL" id="CAD8092560.1"/>
    </source>
</evidence>
<dbReference type="Proteomes" id="UP000688137">
    <property type="component" value="Unassembled WGS sequence"/>
</dbReference>
<organism evidence="1 2">
    <name type="scientific">Paramecium primaurelia</name>
    <dbReference type="NCBI Taxonomy" id="5886"/>
    <lineage>
        <taxon>Eukaryota</taxon>
        <taxon>Sar</taxon>
        <taxon>Alveolata</taxon>
        <taxon>Ciliophora</taxon>
        <taxon>Intramacronucleata</taxon>
        <taxon>Oligohymenophorea</taxon>
        <taxon>Peniculida</taxon>
        <taxon>Parameciidae</taxon>
        <taxon>Paramecium</taxon>
    </lineage>
</organism>
<dbReference type="EMBL" id="CAJJDM010000094">
    <property type="protein sequence ID" value="CAD8092560.1"/>
    <property type="molecule type" value="Genomic_DNA"/>
</dbReference>
<proteinExistence type="predicted"/>
<sequence>MEYGQNSQMDIRVEKLINGLFFEGKFNIKHLNKCNTQNIDISRIPNNDDDSDDDKTEDQDIQGSIKIGQSLLIIKTIVQFCIVVNIVEVNKLLDGMGIFRMIKYIIKIQTFIILKNAEQNRGGGLYDNKLGNQLKTGKSLLLGNIKTKVELINWILSIKTNRCKIYYINYLFNSKIRNKNSGGETNDKEQRQQCYKFKQNREID</sequence>
<protein>
    <submittedName>
        <fullName evidence="1">Uncharacterized protein</fullName>
    </submittedName>
</protein>